<proteinExistence type="predicted"/>
<accession>A0ABN1FBB9</accession>
<dbReference type="InterPro" id="IPR013320">
    <property type="entry name" value="ConA-like_dom_sf"/>
</dbReference>
<evidence type="ECO:0008006" key="4">
    <source>
        <dbReference type="Google" id="ProtNLM"/>
    </source>
</evidence>
<evidence type="ECO:0000313" key="2">
    <source>
        <dbReference type="EMBL" id="GAA0586852.1"/>
    </source>
</evidence>
<gene>
    <name evidence="2" type="ORF">GCM10008942_39850</name>
</gene>
<dbReference type="RefSeq" id="WP_166937385.1">
    <property type="nucleotide sequence ID" value="NZ_BAAADD010000013.1"/>
</dbReference>
<keyword evidence="1" id="KW-0732">Signal</keyword>
<reference evidence="2 3" key="1">
    <citation type="journal article" date="2019" name="Int. J. Syst. Evol. Microbiol.">
        <title>The Global Catalogue of Microorganisms (GCM) 10K type strain sequencing project: providing services to taxonomists for standard genome sequencing and annotation.</title>
        <authorList>
            <consortium name="The Broad Institute Genomics Platform"/>
            <consortium name="The Broad Institute Genome Sequencing Center for Infectious Disease"/>
            <person name="Wu L."/>
            <person name="Ma J."/>
        </authorList>
    </citation>
    <scope>NUCLEOTIDE SEQUENCE [LARGE SCALE GENOMIC DNA]</scope>
    <source>
        <strain evidence="2 3">JCM 15089</strain>
    </source>
</reference>
<dbReference type="EMBL" id="BAAADD010000013">
    <property type="protein sequence ID" value="GAA0586852.1"/>
    <property type="molecule type" value="Genomic_DNA"/>
</dbReference>
<evidence type="ECO:0000256" key="1">
    <source>
        <dbReference type="SAM" id="SignalP"/>
    </source>
</evidence>
<dbReference type="Gene3D" id="2.60.120.560">
    <property type="entry name" value="Exo-inulinase, domain 1"/>
    <property type="match status" value="1"/>
</dbReference>
<dbReference type="SUPFAM" id="SSF49899">
    <property type="entry name" value="Concanavalin A-like lectins/glucanases"/>
    <property type="match status" value="1"/>
</dbReference>
<comment type="caution">
    <text evidence="2">The sequence shown here is derived from an EMBL/GenBank/DDBJ whole genome shotgun (WGS) entry which is preliminary data.</text>
</comment>
<feature type="signal peptide" evidence="1">
    <location>
        <begin position="1"/>
        <end position="19"/>
    </location>
</feature>
<sequence length="363" mass="38739">MKLAACASLMMLGLFPAMAADPVAMKAEAWTVRGDGEFADYKGFAALKLKQTNAQAVPNGVILANGSIEFDVETQGTMGVGIGFRRIDGENYEDFYFRPKPNCATAIDCMQYAPMVHGVLLWDFFPQYQRPAPLADGAWNHIKLTVAGERLSIYVNGTLALADAHLEGGTTSGGLVLHGPGVFANLTVTPDTAAPPPPAAARSDALFVRHWQVSQPSVLAAGREPVLADMPTAPWQPLAAESDGLVNLTRLYGKPVSAPGRALAWLKTTITARRAGPKTVNIALCREVWVFVNGEKVFADKNPYQPPQARKAPDGRCTPQNASFALPLKAGANQIAVAVANNFYGWGTALKLADDKGLRVAKP</sequence>
<protein>
    <recommendedName>
        <fullName evidence="4">3-keto-disaccharide hydrolase domain-containing protein</fullName>
    </recommendedName>
</protein>
<keyword evidence="3" id="KW-1185">Reference proteome</keyword>
<evidence type="ECO:0000313" key="3">
    <source>
        <dbReference type="Proteomes" id="UP001499951"/>
    </source>
</evidence>
<organism evidence="2 3">
    <name type="scientific">Rhizomicrobium electricum</name>
    <dbReference type="NCBI Taxonomy" id="480070"/>
    <lineage>
        <taxon>Bacteria</taxon>
        <taxon>Pseudomonadati</taxon>
        <taxon>Pseudomonadota</taxon>
        <taxon>Alphaproteobacteria</taxon>
        <taxon>Micropepsales</taxon>
        <taxon>Micropepsaceae</taxon>
        <taxon>Rhizomicrobium</taxon>
    </lineage>
</organism>
<feature type="chain" id="PRO_5047119459" description="3-keto-disaccharide hydrolase domain-containing protein" evidence="1">
    <location>
        <begin position="20"/>
        <end position="363"/>
    </location>
</feature>
<name>A0ABN1FBB9_9PROT</name>
<dbReference type="Proteomes" id="UP001499951">
    <property type="component" value="Unassembled WGS sequence"/>
</dbReference>